<dbReference type="Gene3D" id="3.20.20.80">
    <property type="entry name" value="Glycosidases"/>
    <property type="match status" value="1"/>
</dbReference>
<dbReference type="Pfam" id="PF01183">
    <property type="entry name" value="Glyco_hydro_25"/>
    <property type="match status" value="1"/>
</dbReference>
<dbReference type="InterPro" id="IPR002053">
    <property type="entry name" value="Glyco_hydro_25"/>
</dbReference>
<keyword evidence="2 5" id="KW-0378">Hydrolase</keyword>
<reference evidence="6" key="1">
    <citation type="submission" date="2019-12" db="EMBL/GenBank/DDBJ databases">
        <title>Complete genome of Terracaulis silvestris 0127_4.</title>
        <authorList>
            <person name="Vieira S."/>
            <person name="Riedel T."/>
            <person name="Sproer C."/>
            <person name="Pascual J."/>
            <person name="Boedeker C."/>
            <person name="Overmann J."/>
        </authorList>
    </citation>
    <scope>NUCLEOTIDE SEQUENCE [LARGE SCALE GENOMIC DNA]</scope>
    <source>
        <strain evidence="6">0127_4</strain>
    </source>
</reference>
<dbReference type="SUPFAM" id="SSF51445">
    <property type="entry name" value="(Trans)glycosidases"/>
    <property type="match status" value="1"/>
</dbReference>
<accession>A0A6I6MWG9</accession>
<dbReference type="GO" id="GO:0009253">
    <property type="term" value="P:peptidoglycan catabolic process"/>
    <property type="evidence" value="ECO:0007669"/>
    <property type="project" value="InterPro"/>
</dbReference>
<feature type="transmembrane region" description="Helical" evidence="4">
    <location>
        <begin position="23"/>
        <end position="46"/>
    </location>
</feature>
<keyword evidence="4" id="KW-1133">Transmembrane helix</keyword>
<dbReference type="AlphaFoldDB" id="A0A6I6MWG9"/>
<dbReference type="PANTHER" id="PTHR34135">
    <property type="entry name" value="LYSOZYME"/>
    <property type="match status" value="1"/>
</dbReference>
<dbReference type="InterPro" id="IPR017853">
    <property type="entry name" value="GH"/>
</dbReference>
<dbReference type="RefSeq" id="WP_228445671.1">
    <property type="nucleotide sequence ID" value="NZ_CP047045.1"/>
</dbReference>
<name>A0A6I6MWG9_9CAUL</name>
<dbReference type="CDD" id="cd06413">
    <property type="entry name" value="GH25_muramidase_1"/>
    <property type="match status" value="1"/>
</dbReference>
<dbReference type="EC" id="3.2.1.17" evidence="5"/>
<evidence type="ECO:0000256" key="2">
    <source>
        <dbReference type="ARBA" id="ARBA00022801"/>
    </source>
</evidence>
<keyword evidence="4" id="KW-0472">Membrane</keyword>
<evidence type="ECO:0000313" key="5">
    <source>
        <dbReference type="EMBL" id="QGZ95543.1"/>
    </source>
</evidence>
<evidence type="ECO:0000256" key="4">
    <source>
        <dbReference type="SAM" id="Phobius"/>
    </source>
</evidence>
<keyword evidence="6" id="KW-1185">Reference proteome</keyword>
<keyword evidence="4" id="KW-0812">Transmembrane</keyword>
<dbReference type="EMBL" id="CP047045">
    <property type="protein sequence ID" value="QGZ95543.1"/>
    <property type="molecule type" value="Genomic_DNA"/>
</dbReference>
<evidence type="ECO:0000313" key="6">
    <source>
        <dbReference type="Proteomes" id="UP000431269"/>
    </source>
</evidence>
<dbReference type="GO" id="GO:0016052">
    <property type="term" value="P:carbohydrate catabolic process"/>
    <property type="evidence" value="ECO:0007669"/>
    <property type="project" value="TreeGrafter"/>
</dbReference>
<evidence type="ECO:0000256" key="3">
    <source>
        <dbReference type="ARBA" id="ARBA00023295"/>
    </source>
</evidence>
<sequence>MTAPPIITHDNCRTGRGGRQRAVLIAFGLGALMLVGALVAAVGGWWTPWASRYIQGVDVSWHQGAIDWRALAADDVAFAYIKATEGGDHVDERFTANWNGAGDAGLYRGAYHFFTLCQPGARQAANFIAVVPRAPGALPAALDLEHMGPCREGPTMPDVITEARTFLDRVEAHYGARPIIYTTREFHDAHLAELTGERFWIRSIAAPPAFRQSDWVIWQHHNRGHKRGVRGPVDLNAFRGDAAALAAFASGGRPSS</sequence>
<dbReference type="GO" id="GO:0003796">
    <property type="term" value="F:lysozyme activity"/>
    <property type="evidence" value="ECO:0007669"/>
    <property type="project" value="UniProtKB-EC"/>
</dbReference>
<dbReference type="KEGG" id="tsv:DSM104635_02393"/>
<gene>
    <name evidence="5" type="primary">acm</name>
    <name evidence="5" type="ORF">DSM104635_02393</name>
</gene>
<dbReference type="GO" id="GO:0016998">
    <property type="term" value="P:cell wall macromolecule catabolic process"/>
    <property type="evidence" value="ECO:0007669"/>
    <property type="project" value="InterPro"/>
</dbReference>
<dbReference type="SMART" id="SM00641">
    <property type="entry name" value="Glyco_25"/>
    <property type="match status" value="1"/>
</dbReference>
<comment type="similarity">
    <text evidence="1">Belongs to the glycosyl hydrolase 25 family.</text>
</comment>
<dbReference type="Proteomes" id="UP000431269">
    <property type="component" value="Chromosome"/>
</dbReference>
<dbReference type="PANTHER" id="PTHR34135:SF2">
    <property type="entry name" value="LYSOZYME"/>
    <property type="match status" value="1"/>
</dbReference>
<dbReference type="InterPro" id="IPR018077">
    <property type="entry name" value="Glyco_hydro_fam25_subgr"/>
</dbReference>
<dbReference type="PROSITE" id="PS51904">
    <property type="entry name" value="GLYCOSYL_HYDROL_F25_2"/>
    <property type="match status" value="1"/>
</dbReference>
<organism evidence="5 6">
    <name type="scientific">Terricaulis silvestris</name>
    <dbReference type="NCBI Taxonomy" id="2686094"/>
    <lineage>
        <taxon>Bacteria</taxon>
        <taxon>Pseudomonadati</taxon>
        <taxon>Pseudomonadota</taxon>
        <taxon>Alphaproteobacteria</taxon>
        <taxon>Caulobacterales</taxon>
        <taxon>Caulobacteraceae</taxon>
        <taxon>Terricaulis</taxon>
    </lineage>
</organism>
<evidence type="ECO:0000256" key="1">
    <source>
        <dbReference type="ARBA" id="ARBA00010646"/>
    </source>
</evidence>
<proteinExistence type="inferred from homology"/>
<keyword evidence="3 5" id="KW-0326">Glycosidase</keyword>
<protein>
    <submittedName>
        <fullName evidence="5">Lysozyme M1</fullName>
        <ecNumber evidence="5">3.2.1.17</ecNumber>
    </submittedName>
</protein>